<protein>
    <submittedName>
        <fullName evidence="3">Uncharacterized protein</fullName>
    </submittedName>
</protein>
<name>A0A1Y4PUA9_BACOV</name>
<evidence type="ECO:0000313" key="4">
    <source>
        <dbReference type="Proteomes" id="UP000266492"/>
    </source>
</evidence>
<dbReference type="EMBL" id="QRVZ01000007">
    <property type="protein sequence ID" value="RGS84159.1"/>
    <property type="molecule type" value="Genomic_DNA"/>
</dbReference>
<comment type="caution">
    <text evidence="3">The sequence shown here is derived from an EMBL/GenBank/DDBJ whole genome shotgun (WGS) entry which is preliminary data.</text>
</comment>
<dbReference type="EMBL" id="VWLX01000007">
    <property type="protein sequence ID" value="KAA3805310.1"/>
    <property type="molecule type" value="Genomic_DNA"/>
</dbReference>
<dbReference type="AlphaFoldDB" id="A0A1Y4PUA9"/>
<feature type="transmembrane region" description="Helical" evidence="1">
    <location>
        <begin position="57"/>
        <end position="74"/>
    </location>
</feature>
<evidence type="ECO:0000313" key="3">
    <source>
        <dbReference type="EMBL" id="RGS84159.1"/>
    </source>
</evidence>
<dbReference type="Proteomes" id="UP000460135">
    <property type="component" value="Unassembled WGS sequence"/>
</dbReference>
<gene>
    <name evidence="3" type="ORF">DWX70_11060</name>
    <name evidence="2" type="ORF">F3F51_10775</name>
</gene>
<evidence type="ECO:0000256" key="1">
    <source>
        <dbReference type="SAM" id="Phobius"/>
    </source>
</evidence>
<sequence length="77" mass="9535">MLLRFPASFWYYLIMSFRYGLYLFYVCFKDSSPFLSVLIYYIRIFGYTIELLKYNRLWNIIVYLLFTMIQSIHLSKL</sequence>
<evidence type="ECO:0000313" key="5">
    <source>
        <dbReference type="Proteomes" id="UP000460135"/>
    </source>
</evidence>
<keyword evidence="1" id="KW-0812">Transmembrane</keyword>
<proteinExistence type="predicted"/>
<keyword evidence="1" id="KW-0472">Membrane</keyword>
<evidence type="ECO:0000313" key="2">
    <source>
        <dbReference type="EMBL" id="KAA3805310.1"/>
    </source>
</evidence>
<organism evidence="3 4">
    <name type="scientific">Bacteroides ovatus</name>
    <dbReference type="NCBI Taxonomy" id="28116"/>
    <lineage>
        <taxon>Bacteria</taxon>
        <taxon>Pseudomonadati</taxon>
        <taxon>Bacteroidota</taxon>
        <taxon>Bacteroidia</taxon>
        <taxon>Bacteroidales</taxon>
        <taxon>Bacteroidaceae</taxon>
        <taxon>Bacteroides</taxon>
    </lineage>
</organism>
<accession>A0A1Y4PUA9</accession>
<reference evidence="2 5" key="2">
    <citation type="journal article" date="2019" name="Nat. Med.">
        <title>A library of human gut bacterial isolates paired with longitudinal multiomics data enables mechanistic microbiome research.</title>
        <authorList>
            <person name="Poyet M."/>
            <person name="Groussin M."/>
            <person name="Gibbons S.M."/>
            <person name="Avila-Pacheco J."/>
            <person name="Jiang X."/>
            <person name="Kearney S.M."/>
            <person name="Perrotta A.R."/>
            <person name="Berdy B."/>
            <person name="Zhao S."/>
            <person name="Lieberman T.D."/>
            <person name="Swanson P.K."/>
            <person name="Smith M."/>
            <person name="Roesemann S."/>
            <person name="Alexander J.E."/>
            <person name="Rich S.A."/>
            <person name="Livny J."/>
            <person name="Vlamakis H."/>
            <person name="Clish C."/>
            <person name="Bullock K."/>
            <person name="Deik A."/>
            <person name="Scott J."/>
            <person name="Pierce K.A."/>
            <person name="Xavier R.J."/>
            <person name="Alm E.J."/>
        </authorList>
    </citation>
    <scope>NUCLEOTIDE SEQUENCE [LARGE SCALE GENOMIC DNA]</scope>
    <source>
        <strain evidence="2 5">BIOML-A183</strain>
    </source>
</reference>
<keyword evidence="1" id="KW-1133">Transmembrane helix</keyword>
<dbReference type="Proteomes" id="UP000266492">
    <property type="component" value="Unassembled WGS sequence"/>
</dbReference>
<reference evidence="3 4" key="1">
    <citation type="submission" date="2018-08" db="EMBL/GenBank/DDBJ databases">
        <title>A genome reference for cultivated species of the human gut microbiota.</title>
        <authorList>
            <person name="Zou Y."/>
            <person name="Xue W."/>
            <person name="Luo G."/>
        </authorList>
    </citation>
    <scope>NUCLEOTIDE SEQUENCE [LARGE SCALE GENOMIC DNA]</scope>
    <source>
        <strain evidence="3 4">AF20-9LB</strain>
    </source>
</reference>